<dbReference type="GO" id="GO:0042301">
    <property type="term" value="F:phosphate ion binding"/>
    <property type="evidence" value="ECO:0007669"/>
    <property type="project" value="UniProtKB-UniRule"/>
</dbReference>
<comment type="caution">
    <text evidence="6">The sequence shown here is derived from an EMBL/GenBank/DDBJ whole genome shotgun (WGS) entry which is preliminary data.</text>
</comment>
<evidence type="ECO:0000256" key="4">
    <source>
        <dbReference type="RuleBase" id="RU367119"/>
    </source>
</evidence>
<dbReference type="PANTHER" id="PTHR30570">
    <property type="entry name" value="PERIPLASMIC PHOSPHATE BINDING COMPONENT OF PHOSPHATE ABC TRANSPORTER"/>
    <property type="match status" value="1"/>
</dbReference>
<evidence type="ECO:0000259" key="5">
    <source>
        <dbReference type="Pfam" id="PF12849"/>
    </source>
</evidence>
<comment type="similarity">
    <text evidence="1 4">Belongs to the PstS family.</text>
</comment>
<dbReference type="EMBL" id="VSIX01000003">
    <property type="protein sequence ID" value="TYB32191.1"/>
    <property type="molecule type" value="Genomic_DNA"/>
</dbReference>
<dbReference type="PANTHER" id="PTHR30570:SF1">
    <property type="entry name" value="PHOSPHATE-BINDING PROTEIN PSTS"/>
    <property type="match status" value="1"/>
</dbReference>
<evidence type="ECO:0000256" key="2">
    <source>
        <dbReference type="ARBA" id="ARBA00022448"/>
    </source>
</evidence>
<dbReference type="InterPro" id="IPR050811">
    <property type="entry name" value="Phosphate_ABC_transporter"/>
</dbReference>
<keyword evidence="3 4" id="KW-0732">Signal</keyword>
<organism evidence="6 7">
    <name type="scientific">Candidatus Mcinerneyibacterium aminivorans</name>
    <dbReference type="NCBI Taxonomy" id="2703815"/>
    <lineage>
        <taxon>Bacteria</taxon>
        <taxon>Candidatus Macinerneyibacteriota</taxon>
        <taxon>Candidatus Mcinerneyibacteria</taxon>
        <taxon>Candidatus Mcinerneyibacteriales</taxon>
        <taxon>Candidatus Mcinerneyibacteriaceae</taxon>
        <taxon>Candidatus Mcinerneyibacterium</taxon>
    </lineage>
</organism>
<evidence type="ECO:0000313" key="7">
    <source>
        <dbReference type="Proteomes" id="UP000324143"/>
    </source>
</evidence>
<dbReference type="AlphaFoldDB" id="A0A5D0MKY0"/>
<dbReference type="Pfam" id="PF12849">
    <property type="entry name" value="PBP_like_2"/>
    <property type="match status" value="1"/>
</dbReference>
<dbReference type="SUPFAM" id="SSF53850">
    <property type="entry name" value="Periplasmic binding protein-like II"/>
    <property type="match status" value="1"/>
</dbReference>
<evidence type="ECO:0000313" key="6">
    <source>
        <dbReference type="EMBL" id="TYB32191.1"/>
    </source>
</evidence>
<dbReference type="InterPro" id="IPR024370">
    <property type="entry name" value="PBP_domain"/>
</dbReference>
<keyword evidence="7" id="KW-1185">Reference proteome</keyword>
<name>A0A5D0MKY0_9BACT</name>
<keyword evidence="4" id="KW-0592">Phosphate transport</keyword>
<reference evidence="6" key="1">
    <citation type="submission" date="2019-08" db="EMBL/GenBank/DDBJ databases">
        <title>Genomic characterization of a novel candidate phylum (ARYD3) from a high temperature, high salinity tertiary oil reservoir in north central Oklahoma, USA.</title>
        <authorList>
            <person name="Youssef N.H."/>
            <person name="Yadav A."/>
            <person name="Elshahed M.S."/>
        </authorList>
    </citation>
    <scope>NUCLEOTIDE SEQUENCE [LARGE SCALE GENOMIC DNA]</scope>
    <source>
        <strain evidence="6">ARYD3</strain>
    </source>
</reference>
<accession>A0A5D0MKY0</accession>
<proteinExistence type="inferred from homology"/>
<feature type="domain" description="PBP" evidence="5">
    <location>
        <begin position="26"/>
        <end position="262"/>
    </location>
</feature>
<gene>
    <name evidence="6" type="ORF">FXF47_00185</name>
</gene>
<feature type="chain" id="PRO_5027154280" description="Phosphate-binding protein" evidence="4">
    <location>
        <begin position="28"/>
        <end position="276"/>
    </location>
</feature>
<dbReference type="GO" id="GO:0006817">
    <property type="term" value="P:phosphate ion transport"/>
    <property type="evidence" value="ECO:0007669"/>
    <property type="project" value="UniProtKB-UniRule"/>
</dbReference>
<dbReference type="InterPro" id="IPR011862">
    <property type="entry name" value="Phos-bd"/>
</dbReference>
<comment type="function">
    <text evidence="4">Involved in the system for phosphate transport across the cytoplasmic membrane.</text>
</comment>
<dbReference type="Proteomes" id="UP000324143">
    <property type="component" value="Unassembled WGS sequence"/>
</dbReference>
<dbReference type="CDD" id="cd13566">
    <property type="entry name" value="PBP2_phosphate"/>
    <property type="match status" value="1"/>
</dbReference>
<dbReference type="NCBIfam" id="TIGR02136">
    <property type="entry name" value="ptsS_2"/>
    <property type="match status" value="1"/>
</dbReference>
<protein>
    <recommendedName>
        <fullName evidence="4">Phosphate-binding protein</fullName>
    </recommendedName>
</protein>
<keyword evidence="2 4" id="KW-0813">Transport</keyword>
<dbReference type="Gene3D" id="3.40.190.10">
    <property type="entry name" value="Periplasmic binding protein-like II"/>
    <property type="match status" value="2"/>
</dbReference>
<feature type="signal peptide" evidence="4">
    <location>
        <begin position="1"/>
        <end position="27"/>
    </location>
</feature>
<evidence type="ECO:0000256" key="3">
    <source>
        <dbReference type="ARBA" id="ARBA00022729"/>
    </source>
</evidence>
<evidence type="ECO:0000256" key="1">
    <source>
        <dbReference type="ARBA" id="ARBA00008725"/>
    </source>
</evidence>
<sequence>MRKKMKIVLVLSLVMMLSIISTVSVNAGSRERVQITGSTTVLPVAQRAAEEFMNKYDITVSVRGGGSGTGISALIDGRADIADASRPMKKKELEIAKNKGVNPKEHIIARDGIAVVINNNNPVDELTLDEVKKIFSGTIKNWKQVGGPDKGIVVVSRDSSSGTFEAFKEIALDGNKYSKDALRLGSNKAVSSTVARSPYAIGYIGMAYLSTRVKALAVDGVKPTMKAAGSGEYKIARPLFMYTDGEPTGNIKKFIDFVYSEEGQKIAREVGYVPVK</sequence>